<dbReference type="RefSeq" id="WP_379741582.1">
    <property type="nucleotide sequence ID" value="NZ_JBHSGW010000025.1"/>
</dbReference>
<dbReference type="EMBL" id="JBHSGW010000025">
    <property type="protein sequence ID" value="MFC4740363.1"/>
    <property type="molecule type" value="Genomic_DNA"/>
</dbReference>
<dbReference type="Proteomes" id="UP001595885">
    <property type="component" value="Unassembled WGS sequence"/>
</dbReference>
<evidence type="ECO:0000256" key="1">
    <source>
        <dbReference type="SAM" id="MobiDB-lite"/>
    </source>
</evidence>
<gene>
    <name evidence="2" type="ORF">ACFO3U_10195</name>
</gene>
<comment type="caution">
    <text evidence="2">The sequence shown here is derived from an EMBL/GenBank/DDBJ whole genome shotgun (WGS) entry which is preliminary data.</text>
</comment>
<accession>A0ABV9P436</accession>
<proteinExistence type="predicted"/>
<organism evidence="2 3">
    <name type="scientific">Flavobacterium ponti</name>
    <dbReference type="NCBI Taxonomy" id="665133"/>
    <lineage>
        <taxon>Bacteria</taxon>
        <taxon>Pseudomonadati</taxon>
        <taxon>Bacteroidota</taxon>
        <taxon>Flavobacteriia</taxon>
        <taxon>Flavobacteriales</taxon>
        <taxon>Flavobacteriaceae</taxon>
        <taxon>Flavobacterium</taxon>
    </lineage>
</organism>
<evidence type="ECO:0000313" key="3">
    <source>
        <dbReference type="Proteomes" id="UP001595885"/>
    </source>
</evidence>
<evidence type="ECO:0000313" key="2">
    <source>
        <dbReference type="EMBL" id="MFC4740363.1"/>
    </source>
</evidence>
<sequence>MKKYAILTYWAKGMSNGTAPDENGPARLNEGQFNSSHKKSDNTVADLIRNEEGKIIQFISQVDALNYCIKLGWNLEQTLFESHEGFNSRDPYSSYIFILSKEE</sequence>
<protein>
    <submittedName>
        <fullName evidence="2">Uncharacterized protein</fullName>
    </submittedName>
</protein>
<reference evidence="3" key="1">
    <citation type="journal article" date="2019" name="Int. J. Syst. Evol. Microbiol.">
        <title>The Global Catalogue of Microorganisms (GCM) 10K type strain sequencing project: providing services to taxonomists for standard genome sequencing and annotation.</title>
        <authorList>
            <consortium name="The Broad Institute Genomics Platform"/>
            <consortium name="The Broad Institute Genome Sequencing Center for Infectious Disease"/>
            <person name="Wu L."/>
            <person name="Ma J."/>
        </authorList>
    </citation>
    <scope>NUCLEOTIDE SEQUENCE [LARGE SCALE GENOMIC DNA]</scope>
    <source>
        <strain evidence="3">CCUG 50349</strain>
    </source>
</reference>
<feature type="region of interest" description="Disordered" evidence="1">
    <location>
        <begin position="15"/>
        <end position="41"/>
    </location>
</feature>
<keyword evidence="3" id="KW-1185">Reference proteome</keyword>
<name>A0ABV9P436_9FLAO</name>